<dbReference type="InterPro" id="IPR050398">
    <property type="entry name" value="HssS/ArlS-like"/>
</dbReference>
<keyword evidence="19" id="KW-1185">Reference proteome</keyword>
<dbReference type="PROSITE" id="PS51257">
    <property type="entry name" value="PROKAR_LIPOPROTEIN"/>
    <property type="match status" value="1"/>
</dbReference>
<keyword evidence="12" id="KW-0902">Two-component regulatory system</keyword>
<dbReference type="InterPro" id="IPR003594">
    <property type="entry name" value="HATPase_dom"/>
</dbReference>
<feature type="domain" description="HAMP" evidence="17">
    <location>
        <begin position="459"/>
        <end position="503"/>
    </location>
</feature>
<dbReference type="GO" id="GO:0000155">
    <property type="term" value="F:phosphorelay sensor kinase activity"/>
    <property type="evidence" value="ECO:0007669"/>
    <property type="project" value="InterPro"/>
</dbReference>
<name>A0A926DFJ9_9FIRM</name>
<comment type="caution">
    <text evidence="18">The sequence shown here is derived from an EMBL/GenBank/DDBJ whole genome shotgun (WGS) entry which is preliminary data.</text>
</comment>
<feature type="transmembrane region" description="Helical" evidence="15">
    <location>
        <begin position="268"/>
        <end position="291"/>
    </location>
</feature>
<keyword evidence="10" id="KW-0067">ATP-binding</keyword>
<keyword evidence="13 15" id="KW-0472">Membrane</keyword>
<dbReference type="PROSITE" id="PS50109">
    <property type="entry name" value="HIS_KIN"/>
    <property type="match status" value="1"/>
</dbReference>
<dbReference type="EMBL" id="JACRSP010000004">
    <property type="protein sequence ID" value="MBC8536874.1"/>
    <property type="molecule type" value="Genomic_DNA"/>
</dbReference>
<evidence type="ECO:0000256" key="10">
    <source>
        <dbReference type="ARBA" id="ARBA00022840"/>
    </source>
</evidence>
<dbReference type="PROSITE" id="PS50885">
    <property type="entry name" value="HAMP"/>
    <property type="match status" value="1"/>
</dbReference>
<comment type="catalytic activity">
    <reaction evidence="1">
        <text>ATP + protein L-histidine = ADP + protein N-phospho-L-histidine.</text>
        <dbReference type="EC" id="2.7.13.3"/>
    </reaction>
</comment>
<evidence type="ECO:0000256" key="11">
    <source>
        <dbReference type="ARBA" id="ARBA00022989"/>
    </source>
</evidence>
<feature type="domain" description="Histidine kinase" evidence="16">
    <location>
        <begin position="518"/>
        <end position="732"/>
    </location>
</feature>
<dbReference type="PANTHER" id="PTHR45528">
    <property type="entry name" value="SENSOR HISTIDINE KINASE CPXA"/>
    <property type="match status" value="1"/>
</dbReference>
<evidence type="ECO:0000259" key="16">
    <source>
        <dbReference type="PROSITE" id="PS50109"/>
    </source>
</evidence>
<dbReference type="SUPFAM" id="SSF55874">
    <property type="entry name" value="ATPase domain of HSP90 chaperone/DNA topoisomerase II/histidine kinase"/>
    <property type="match status" value="1"/>
</dbReference>
<dbReference type="CDD" id="cd00082">
    <property type="entry name" value="HisKA"/>
    <property type="match status" value="1"/>
</dbReference>
<dbReference type="EC" id="2.7.13.3" evidence="3"/>
<dbReference type="SMART" id="SM00387">
    <property type="entry name" value="HATPase_c"/>
    <property type="match status" value="1"/>
</dbReference>
<evidence type="ECO:0000256" key="8">
    <source>
        <dbReference type="ARBA" id="ARBA00022741"/>
    </source>
</evidence>
<dbReference type="RefSeq" id="WP_249300884.1">
    <property type="nucleotide sequence ID" value="NZ_JACRSP010000004.1"/>
</dbReference>
<evidence type="ECO:0000256" key="1">
    <source>
        <dbReference type="ARBA" id="ARBA00000085"/>
    </source>
</evidence>
<dbReference type="Proteomes" id="UP000620366">
    <property type="component" value="Unassembled WGS sequence"/>
</dbReference>
<evidence type="ECO:0000256" key="13">
    <source>
        <dbReference type="ARBA" id="ARBA00023136"/>
    </source>
</evidence>
<dbReference type="AlphaFoldDB" id="A0A926DFJ9"/>
<sequence length="732" mass="82120">MFVKWKKNIVLKTAAFALAVVCLTLACSMLINSFIEYQVDIFSVFEANFENSQMLQEKFDEAAWPILRLCYYRSEEYIKSGALVTDAMIESETQRLFEDFRSRFYYDDERELYYSEYSGTEEPTNPSWDEEQLYKLFTQQWSQRIAALRDALIEEQLLDFRYQLERFQQANYLTYYYKLGDYVKASDASLSRADFLKMPAYKLYANASYTNSLSSGLHSDYIGYEIQNQIDRSRELAGLSVTDDAVLYLGMDEASYSAMQSSYNQSRAYYLGILRDVGLLALTALVAVVFLCSAAGYTTRQEGVRLLLCDRLFLEVHAIIVGLVITGDAYLITLLYYRAINQSLFTVLIAMSIVIILNFVLAIAKNVKNHSFIQHTLILLIPYKLWQAIRGAIRTAAMSGPVVVRIFVVVFGLELLLFLTMASLFTNSGFLVLVGLLILAGANIVVLRLLVKNCREYSAIREGVSRVKGGELNYKINLPGDGELATLARNIDTISEGLQNAVEGEVKSERMKAELVTNVSHDIKTPLTSIINYIDLLKTEGPGGEHFEEYVNILEQKAARLKNLTEDLFEATKASSGNIPFTLDQVDAVALITQSLGELDDKIEASGLTFRTAFTEDRIMVLADGKLLWRVLENLFSNVFKYAAPQSRVYVTVATSGGNAVIVVKNVSAYELNLPEEELMERFKRGDEARASEGSGLGLSIARSLTELMGGSFKIEIDGDLFKATVTIPLVS</sequence>
<evidence type="ECO:0000256" key="3">
    <source>
        <dbReference type="ARBA" id="ARBA00012438"/>
    </source>
</evidence>
<organism evidence="18 19">
    <name type="scientific">Feifania hominis</name>
    <dbReference type="NCBI Taxonomy" id="2763660"/>
    <lineage>
        <taxon>Bacteria</taxon>
        <taxon>Bacillati</taxon>
        <taxon>Bacillota</taxon>
        <taxon>Clostridia</taxon>
        <taxon>Eubacteriales</taxon>
        <taxon>Feifaniaceae</taxon>
        <taxon>Feifania</taxon>
    </lineage>
</organism>
<evidence type="ECO:0000256" key="4">
    <source>
        <dbReference type="ARBA" id="ARBA00022475"/>
    </source>
</evidence>
<evidence type="ECO:0000259" key="17">
    <source>
        <dbReference type="PROSITE" id="PS50885"/>
    </source>
</evidence>
<dbReference type="InterPro" id="IPR005467">
    <property type="entry name" value="His_kinase_dom"/>
</dbReference>
<feature type="transmembrane region" description="Helical" evidence="15">
    <location>
        <begin position="343"/>
        <end position="364"/>
    </location>
</feature>
<evidence type="ECO:0000313" key="18">
    <source>
        <dbReference type="EMBL" id="MBC8536874.1"/>
    </source>
</evidence>
<evidence type="ECO:0000256" key="2">
    <source>
        <dbReference type="ARBA" id="ARBA00004651"/>
    </source>
</evidence>
<feature type="transmembrane region" description="Helical" evidence="15">
    <location>
        <begin position="312"/>
        <end position="337"/>
    </location>
</feature>
<keyword evidence="6" id="KW-0808">Transferase</keyword>
<dbReference type="InterPro" id="IPR036097">
    <property type="entry name" value="HisK_dim/P_sf"/>
</dbReference>
<evidence type="ECO:0000256" key="15">
    <source>
        <dbReference type="SAM" id="Phobius"/>
    </source>
</evidence>
<dbReference type="InterPro" id="IPR036890">
    <property type="entry name" value="HATPase_C_sf"/>
</dbReference>
<dbReference type="InterPro" id="IPR003660">
    <property type="entry name" value="HAMP_dom"/>
</dbReference>
<keyword evidence="5" id="KW-0597">Phosphoprotein</keyword>
<evidence type="ECO:0000256" key="14">
    <source>
        <dbReference type="SAM" id="Coils"/>
    </source>
</evidence>
<dbReference type="Gene3D" id="3.30.565.10">
    <property type="entry name" value="Histidine kinase-like ATPase, C-terminal domain"/>
    <property type="match status" value="1"/>
</dbReference>
<accession>A0A926DFJ9</accession>
<dbReference type="Pfam" id="PF00512">
    <property type="entry name" value="HisKA"/>
    <property type="match status" value="1"/>
</dbReference>
<reference evidence="18" key="1">
    <citation type="submission" date="2020-08" db="EMBL/GenBank/DDBJ databases">
        <title>Genome public.</title>
        <authorList>
            <person name="Liu C."/>
            <person name="Sun Q."/>
        </authorList>
    </citation>
    <scope>NUCLEOTIDE SEQUENCE</scope>
    <source>
        <strain evidence="18">BX7</strain>
    </source>
</reference>
<feature type="coiled-coil region" evidence="14">
    <location>
        <begin position="547"/>
        <end position="574"/>
    </location>
</feature>
<dbReference type="Gene3D" id="1.10.287.130">
    <property type="match status" value="1"/>
</dbReference>
<evidence type="ECO:0000256" key="9">
    <source>
        <dbReference type="ARBA" id="ARBA00022777"/>
    </source>
</evidence>
<protein>
    <recommendedName>
        <fullName evidence="3">histidine kinase</fullName>
        <ecNumber evidence="3">2.7.13.3</ecNumber>
    </recommendedName>
</protein>
<keyword evidence="8" id="KW-0547">Nucleotide-binding</keyword>
<evidence type="ECO:0000256" key="12">
    <source>
        <dbReference type="ARBA" id="ARBA00023012"/>
    </source>
</evidence>
<proteinExistence type="predicted"/>
<keyword evidence="14" id="KW-0175">Coiled coil</keyword>
<dbReference type="SUPFAM" id="SSF47384">
    <property type="entry name" value="Homodimeric domain of signal transducing histidine kinase"/>
    <property type="match status" value="1"/>
</dbReference>
<keyword evidence="9 18" id="KW-0418">Kinase</keyword>
<evidence type="ECO:0000256" key="6">
    <source>
        <dbReference type="ARBA" id="ARBA00022679"/>
    </source>
</evidence>
<evidence type="ECO:0000256" key="7">
    <source>
        <dbReference type="ARBA" id="ARBA00022692"/>
    </source>
</evidence>
<gene>
    <name evidence="18" type="ORF">H8695_09260</name>
</gene>
<dbReference type="GO" id="GO:0005886">
    <property type="term" value="C:plasma membrane"/>
    <property type="evidence" value="ECO:0007669"/>
    <property type="project" value="UniProtKB-SubCell"/>
</dbReference>
<dbReference type="InterPro" id="IPR003661">
    <property type="entry name" value="HisK_dim/P_dom"/>
</dbReference>
<keyword evidence="11 15" id="KW-1133">Transmembrane helix</keyword>
<evidence type="ECO:0000256" key="5">
    <source>
        <dbReference type="ARBA" id="ARBA00022553"/>
    </source>
</evidence>
<keyword evidence="7 15" id="KW-0812">Transmembrane</keyword>
<dbReference type="SMART" id="SM00388">
    <property type="entry name" value="HisKA"/>
    <property type="match status" value="1"/>
</dbReference>
<evidence type="ECO:0000313" key="19">
    <source>
        <dbReference type="Proteomes" id="UP000620366"/>
    </source>
</evidence>
<dbReference type="PANTHER" id="PTHR45528:SF1">
    <property type="entry name" value="SENSOR HISTIDINE KINASE CPXA"/>
    <property type="match status" value="1"/>
</dbReference>
<comment type="subcellular location">
    <subcellularLocation>
        <location evidence="2">Cell membrane</location>
        <topology evidence="2">Multi-pass membrane protein</topology>
    </subcellularLocation>
</comment>
<feature type="transmembrane region" description="Helical" evidence="15">
    <location>
        <begin position="430"/>
        <end position="451"/>
    </location>
</feature>
<dbReference type="GO" id="GO:0005524">
    <property type="term" value="F:ATP binding"/>
    <property type="evidence" value="ECO:0007669"/>
    <property type="project" value="UniProtKB-KW"/>
</dbReference>
<keyword evidence="4" id="KW-1003">Cell membrane</keyword>
<dbReference type="Pfam" id="PF02518">
    <property type="entry name" value="HATPase_c"/>
    <property type="match status" value="1"/>
</dbReference>
<feature type="transmembrane region" description="Helical" evidence="15">
    <location>
        <begin position="402"/>
        <end position="424"/>
    </location>
</feature>